<dbReference type="InterPro" id="IPR004027">
    <property type="entry name" value="SEC_C_motif"/>
</dbReference>
<reference evidence="1 2" key="1">
    <citation type="submission" date="2023-11" db="EMBL/GenBank/DDBJ databases">
        <title>Gilvimarinus fulvus sp. nov., isolated from the surface of Kelp.</title>
        <authorList>
            <person name="Sun Y.Y."/>
            <person name="Gong Y."/>
            <person name="Du Z.J."/>
        </authorList>
    </citation>
    <scope>NUCLEOTIDE SEQUENCE [LARGE SCALE GENOMIC DNA]</scope>
    <source>
        <strain evidence="1 2">SDUM040013</strain>
    </source>
</reference>
<dbReference type="RefSeq" id="WP_302720987.1">
    <property type="nucleotide sequence ID" value="NZ_JAULRU010000220.1"/>
</dbReference>
<organism evidence="1 2">
    <name type="scientific">Gilvimarinus gilvus</name>
    <dbReference type="NCBI Taxonomy" id="3058038"/>
    <lineage>
        <taxon>Bacteria</taxon>
        <taxon>Pseudomonadati</taxon>
        <taxon>Pseudomonadota</taxon>
        <taxon>Gammaproteobacteria</taxon>
        <taxon>Cellvibrionales</taxon>
        <taxon>Cellvibrionaceae</taxon>
        <taxon>Gilvimarinus</taxon>
    </lineage>
</organism>
<dbReference type="SUPFAM" id="SSF103642">
    <property type="entry name" value="Sec-C motif"/>
    <property type="match status" value="1"/>
</dbReference>
<dbReference type="Proteomes" id="UP001273505">
    <property type="component" value="Unassembled WGS sequence"/>
</dbReference>
<sequence>MNNIGRNDPCPCGSGKKYKKCCLEADVLTTAQSNPASQVNQELSKAFAGQQFESLDDMQVFAEHKIQQMNEAPRDELGGFSPSQLHTLLNYPLEEQQLIRWQSTISNQALNAAPVWVVFDALRTYLSEHNAKATAKGNLPRALVKFVLDQYVERFDTDFRLERVNKEEDFRELNITRLVLELAGLIRLHKGHFTLTKKALSLTDSELFKLLLTTYQEKYNWAYEDLYPELNFIQSAGWYSLVALHRLNGQAINKMAFAEDFVRVFPMLLDEAEGNAYKSPQDCITNSYSIRTIERFWEFFGFVRLEGEIFTQGYRKTMVTMPLLHQIFVFPQE</sequence>
<proteinExistence type="predicted"/>
<accession>A0ABU4RZV7</accession>
<evidence type="ECO:0000313" key="2">
    <source>
        <dbReference type="Proteomes" id="UP001273505"/>
    </source>
</evidence>
<name>A0ABU4RZV7_9GAMM</name>
<keyword evidence="2" id="KW-1185">Reference proteome</keyword>
<dbReference type="EMBL" id="JAXAFO010000024">
    <property type="protein sequence ID" value="MDX6850408.1"/>
    <property type="molecule type" value="Genomic_DNA"/>
</dbReference>
<evidence type="ECO:0000313" key="1">
    <source>
        <dbReference type="EMBL" id="MDX6850408.1"/>
    </source>
</evidence>
<gene>
    <name evidence="1" type="ORF">SCD92_13630</name>
</gene>
<dbReference type="Pfam" id="PF02810">
    <property type="entry name" value="SEC-C"/>
    <property type="match status" value="1"/>
</dbReference>
<protein>
    <submittedName>
        <fullName evidence="1">SEC-C metal-binding domain-containing protein</fullName>
    </submittedName>
</protein>
<comment type="caution">
    <text evidence="1">The sequence shown here is derived from an EMBL/GenBank/DDBJ whole genome shotgun (WGS) entry which is preliminary data.</text>
</comment>
<dbReference type="Gene3D" id="3.10.450.50">
    <property type="match status" value="1"/>
</dbReference>